<comment type="caution">
    <text evidence="2">The sequence shown here is derived from an EMBL/GenBank/DDBJ whole genome shotgun (WGS) entry which is preliminary data.</text>
</comment>
<evidence type="ECO:0000313" key="2">
    <source>
        <dbReference type="EMBL" id="GAA1200597.1"/>
    </source>
</evidence>
<feature type="compositionally biased region" description="Basic and acidic residues" evidence="1">
    <location>
        <begin position="54"/>
        <end position="75"/>
    </location>
</feature>
<dbReference type="Proteomes" id="UP001501371">
    <property type="component" value="Unassembled WGS sequence"/>
</dbReference>
<gene>
    <name evidence="2" type="ORF">GCM10009654_66400</name>
</gene>
<dbReference type="EMBL" id="BAAAKV010000111">
    <property type="protein sequence ID" value="GAA1200597.1"/>
    <property type="molecule type" value="Genomic_DNA"/>
</dbReference>
<organism evidence="2 3">
    <name type="scientific">Streptomyces hebeiensis</name>
    <dbReference type="NCBI Taxonomy" id="229486"/>
    <lineage>
        <taxon>Bacteria</taxon>
        <taxon>Bacillati</taxon>
        <taxon>Actinomycetota</taxon>
        <taxon>Actinomycetes</taxon>
        <taxon>Kitasatosporales</taxon>
        <taxon>Streptomycetaceae</taxon>
        <taxon>Streptomyces</taxon>
    </lineage>
</organism>
<sequence>MCAAGAVRGEGPRGRNGVLATPERTRIARQEPPAREAGIGERGGGPDIEGPDVGEGRNAEGRDAPRPRWGQDRARARARRPRAPATPAQNAWDAGGG</sequence>
<feature type="compositionally biased region" description="Basic and acidic residues" evidence="1">
    <location>
        <begin position="23"/>
        <end position="34"/>
    </location>
</feature>
<proteinExistence type="predicted"/>
<accession>A0ABN1V958</accession>
<keyword evidence="3" id="KW-1185">Reference proteome</keyword>
<feature type="region of interest" description="Disordered" evidence="1">
    <location>
        <begin position="1"/>
        <end position="97"/>
    </location>
</feature>
<evidence type="ECO:0000256" key="1">
    <source>
        <dbReference type="SAM" id="MobiDB-lite"/>
    </source>
</evidence>
<reference evidence="2 3" key="1">
    <citation type="journal article" date="2019" name="Int. J. Syst. Evol. Microbiol.">
        <title>The Global Catalogue of Microorganisms (GCM) 10K type strain sequencing project: providing services to taxonomists for standard genome sequencing and annotation.</title>
        <authorList>
            <consortium name="The Broad Institute Genomics Platform"/>
            <consortium name="The Broad Institute Genome Sequencing Center for Infectious Disease"/>
            <person name="Wu L."/>
            <person name="Ma J."/>
        </authorList>
    </citation>
    <scope>NUCLEOTIDE SEQUENCE [LARGE SCALE GENOMIC DNA]</scope>
    <source>
        <strain evidence="2 3">JCM 12696</strain>
    </source>
</reference>
<name>A0ABN1V958_9ACTN</name>
<evidence type="ECO:0000313" key="3">
    <source>
        <dbReference type="Proteomes" id="UP001501371"/>
    </source>
</evidence>
<protein>
    <submittedName>
        <fullName evidence="2">Uncharacterized protein</fullName>
    </submittedName>
</protein>